<name>A0A0A9C5W7_ARUDO</name>
<keyword evidence="1" id="KW-1133">Transmembrane helix</keyword>
<proteinExistence type="predicted"/>
<reference evidence="2" key="1">
    <citation type="submission" date="2014-09" db="EMBL/GenBank/DDBJ databases">
        <authorList>
            <person name="Magalhaes I.L.F."/>
            <person name="Oliveira U."/>
            <person name="Santos F.R."/>
            <person name="Vidigal T.H.D.A."/>
            <person name="Brescovit A.D."/>
            <person name="Santos A.J."/>
        </authorList>
    </citation>
    <scope>NUCLEOTIDE SEQUENCE</scope>
    <source>
        <tissue evidence="2">Shoot tissue taken approximately 20 cm above the soil surface</tissue>
    </source>
</reference>
<feature type="transmembrane region" description="Helical" evidence="1">
    <location>
        <begin position="6"/>
        <end position="20"/>
    </location>
</feature>
<keyword evidence="1" id="KW-0812">Transmembrane</keyword>
<protein>
    <submittedName>
        <fullName evidence="2">Uncharacterized protein</fullName>
    </submittedName>
</protein>
<evidence type="ECO:0000256" key="1">
    <source>
        <dbReference type="SAM" id="Phobius"/>
    </source>
</evidence>
<accession>A0A0A9C5W7</accession>
<dbReference type="EMBL" id="GBRH01226236">
    <property type="protein sequence ID" value="JAD71659.1"/>
    <property type="molecule type" value="Transcribed_RNA"/>
</dbReference>
<organism evidence="2">
    <name type="scientific">Arundo donax</name>
    <name type="common">Giant reed</name>
    <name type="synonym">Donax arundinaceus</name>
    <dbReference type="NCBI Taxonomy" id="35708"/>
    <lineage>
        <taxon>Eukaryota</taxon>
        <taxon>Viridiplantae</taxon>
        <taxon>Streptophyta</taxon>
        <taxon>Embryophyta</taxon>
        <taxon>Tracheophyta</taxon>
        <taxon>Spermatophyta</taxon>
        <taxon>Magnoliopsida</taxon>
        <taxon>Liliopsida</taxon>
        <taxon>Poales</taxon>
        <taxon>Poaceae</taxon>
        <taxon>PACMAD clade</taxon>
        <taxon>Arundinoideae</taxon>
        <taxon>Arundineae</taxon>
        <taxon>Arundo</taxon>
    </lineage>
</organism>
<keyword evidence="1" id="KW-0472">Membrane</keyword>
<dbReference type="AlphaFoldDB" id="A0A0A9C5W7"/>
<reference evidence="2" key="2">
    <citation type="journal article" date="2015" name="Data Brief">
        <title>Shoot transcriptome of the giant reed, Arundo donax.</title>
        <authorList>
            <person name="Barrero R.A."/>
            <person name="Guerrero F.D."/>
            <person name="Moolhuijzen P."/>
            <person name="Goolsby J.A."/>
            <person name="Tidwell J."/>
            <person name="Bellgard S.E."/>
            <person name="Bellgard M.I."/>
        </authorList>
    </citation>
    <scope>NUCLEOTIDE SEQUENCE</scope>
    <source>
        <tissue evidence="2">Shoot tissue taken approximately 20 cm above the soil surface</tissue>
    </source>
</reference>
<sequence length="21" mass="2369">MGSSPFLLVFIGLILLVWLCF</sequence>
<evidence type="ECO:0000313" key="2">
    <source>
        <dbReference type="EMBL" id="JAD71659.1"/>
    </source>
</evidence>